<feature type="transmembrane region" description="Helical" evidence="6">
    <location>
        <begin position="194"/>
        <end position="213"/>
    </location>
</feature>
<evidence type="ECO:0000313" key="8">
    <source>
        <dbReference type="Proteomes" id="UP001191082"/>
    </source>
</evidence>
<name>A0ABY2XDP5_9RHOB</name>
<dbReference type="Proteomes" id="UP001191082">
    <property type="component" value="Unassembled WGS sequence"/>
</dbReference>
<evidence type="ECO:0000313" key="7">
    <source>
        <dbReference type="EMBL" id="TMV15128.1"/>
    </source>
</evidence>
<dbReference type="PANTHER" id="PTHR23427">
    <property type="entry name" value="SURFEIT LOCUS PROTEIN"/>
    <property type="match status" value="1"/>
</dbReference>
<dbReference type="InterPro" id="IPR002994">
    <property type="entry name" value="Surf1/Shy1"/>
</dbReference>
<comment type="caution">
    <text evidence="7">The sequence shown here is derived from an EMBL/GenBank/DDBJ whole genome shotgun (WGS) entry which is preliminary data.</text>
</comment>
<evidence type="ECO:0000256" key="5">
    <source>
        <dbReference type="ARBA" id="ARBA00023136"/>
    </source>
</evidence>
<dbReference type="EMBL" id="VCPC01000001">
    <property type="protein sequence ID" value="TMV15128.1"/>
    <property type="molecule type" value="Genomic_DNA"/>
</dbReference>
<keyword evidence="6" id="KW-1003">Cell membrane</keyword>
<dbReference type="Pfam" id="PF02104">
    <property type="entry name" value="SURF1"/>
    <property type="match status" value="1"/>
</dbReference>
<proteinExistence type="inferred from homology"/>
<evidence type="ECO:0000256" key="1">
    <source>
        <dbReference type="ARBA" id="ARBA00004370"/>
    </source>
</evidence>
<protein>
    <recommendedName>
        <fullName evidence="6">SURF1-like protein</fullName>
    </recommendedName>
</protein>
<keyword evidence="8" id="KW-1185">Reference proteome</keyword>
<feature type="transmembrane region" description="Helical" evidence="6">
    <location>
        <begin position="6"/>
        <end position="24"/>
    </location>
</feature>
<comment type="subcellular location">
    <subcellularLocation>
        <location evidence="6">Cell membrane</location>
        <topology evidence="6">Multi-pass membrane protein</topology>
    </subcellularLocation>
    <subcellularLocation>
        <location evidence="1">Membrane</location>
    </subcellularLocation>
</comment>
<keyword evidence="3 6" id="KW-0812">Transmembrane</keyword>
<evidence type="ECO:0000256" key="6">
    <source>
        <dbReference type="RuleBase" id="RU363076"/>
    </source>
</evidence>
<accession>A0ABY2XDP5</accession>
<keyword evidence="5 6" id="KW-0472">Membrane</keyword>
<gene>
    <name evidence="7" type="ORF">FGK64_03975</name>
</gene>
<evidence type="ECO:0000256" key="4">
    <source>
        <dbReference type="ARBA" id="ARBA00022989"/>
    </source>
</evidence>
<dbReference type="InterPro" id="IPR045214">
    <property type="entry name" value="Surf1/Surf4"/>
</dbReference>
<dbReference type="CDD" id="cd06662">
    <property type="entry name" value="SURF1"/>
    <property type="match status" value="1"/>
</dbReference>
<organism evidence="7 8">
    <name type="scientific">Arenibacterium halophilum</name>
    <dbReference type="NCBI Taxonomy" id="2583821"/>
    <lineage>
        <taxon>Bacteria</taxon>
        <taxon>Pseudomonadati</taxon>
        <taxon>Pseudomonadota</taxon>
        <taxon>Alphaproteobacteria</taxon>
        <taxon>Rhodobacterales</taxon>
        <taxon>Paracoccaceae</taxon>
        <taxon>Arenibacterium</taxon>
    </lineage>
</organism>
<sequence>MKRFGFLIVFGLTGFAVLIGLGIWQVQRLDWKRGILAEIEAKIAAPEVGLPDAPDAETDKYLAVQVAGTILPGELHVLVSRKNIGAGFRIIAPFETDGGRRILLDRGFVPAAQAKDTRSLGPVTVDGNLHWPDETDKYTPEPDLKANTWFARDVPAMAAALGTEPVLLVARTDTGPSPMPVGTEGIPNDHLQYAITWFSLALIWAAMTAFFLWRPGAPKNG</sequence>
<dbReference type="PANTHER" id="PTHR23427:SF2">
    <property type="entry name" value="SURFEIT LOCUS PROTEIN 1"/>
    <property type="match status" value="1"/>
</dbReference>
<dbReference type="PROSITE" id="PS50895">
    <property type="entry name" value="SURF1"/>
    <property type="match status" value="1"/>
</dbReference>
<keyword evidence="4 6" id="KW-1133">Transmembrane helix</keyword>
<comment type="similarity">
    <text evidence="2 6">Belongs to the SURF1 family.</text>
</comment>
<evidence type="ECO:0000256" key="2">
    <source>
        <dbReference type="ARBA" id="ARBA00007165"/>
    </source>
</evidence>
<evidence type="ECO:0000256" key="3">
    <source>
        <dbReference type="ARBA" id="ARBA00022692"/>
    </source>
</evidence>
<dbReference type="RefSeq" id="WP_138862476.1">
    <property type="nucleotide sequence ID" value="NZ_VCPC01000001.1"/>
</dbReference>
<reference evidence="7 8" key="1">
    <citation type="submission" date="2019-05" db="EMBL/GenBank/DDBJ databases">
        <title>Marivita sp. nov. isolated from sea sediment.</title>
        <authorList>
            <person name="Kim W."/>
        </authorList>
    </citation>
    <scope>NUCLEOTIDE SEQUENCE [LARGE SCALE GENOMIC DNA]</scope>
    <source>
        <strain evidence="7 8">CAU 1492</strain>
    </source>
</reference>